<evidence type="ECO:0000313" key="15">
    <source>
        <dbReference type="Proteomes" id="UP001202328"/>
    </source>
</evidence>
<dbReference type="InterPro" id="IPR000743">
    <property type="entry name" value="Glyco_hydro_28"/>
</dbReference>
<keyword evidence="10" id="KW-0961">Cell wall biogenesis/degradation</keyword>
<evidence type="ECO:0000256" key="1">
    <source>
        <dbReference type="ARBA" id="ARBA00004191"/>
    </source>
</evidence>
<evidence type="ECO:0000256" key="7">
    <source>
        <dbReference type="ARBA" id="ARBA00022737"/>
    </source>
</evidence>
<comment type="catalytic activity">
    <reaction evidence="11">
        <text>(1,4-alpha-D-galacturonosyl)n+m + H2O = (1,4-alpha-D-galacturonosyl)n + (1,4-alpha-D-galacturonosyl)m.</text>
        <dbReference type="EC" id="3.2.1.15"/>
    </reaction>
</comment>
<keyword evidence="8 13" id="KW-0378">Hydrolase</keyword>
<organism evidence="14 15">
    <name type="scientific">Papaver atlanticum</name>
    <dbReference type="NCBI Taxonomy" id="357466"/>
    <lineage>
        <taxon>Eukaryota</taxon>
        <taxon>Viridiplantae</taxon>
        <taxon>Streptophyta</taxon>
        <taxon>Embryophyta</taxon>
        <taxon>Tracheophyta</taxon>
        <taxon>Spermatophyta</taxon>
        <taxon>Magnoliopsida</taxon>
        <taxon>Ranunculales</taxon>
        <taxon>Papaveraceae</taxon>
        <taxon>Papaveroideae</taxon>
        <taxon>Papaver</taxon>
    </lineage>
</organism>
<dbReference type="InterPro" id="IPR012334">
    <property type="entry name" value="Pectin_lyas_fold"/>
</dbReference>
<dbReference type="GO" id="GO:0005975">
    <property type="term" value="P:carbohydrate metabolic process"/>
    <property type="evidence" value="ECO:0007669"/>
    <property type="project" value="InterPro"/>
</dbReference>
<dbReference type="PROSITE" id="PS00502">
    <property type="entry name" value="POLYGALACTURONASE"/>
    <property type="match status" value="1"/>
</dbReference>
<evidence type="ECO:0000256" key="13">
    <source>
        <dbReference type="RuleBase" id="RU361169"/>
    </source>
</evidence>
<evidence type="ECO:0000256" key="2">
    <source>
        <dbReference type="ARBA" id="ARBA00008834"/>
    </source>
</evidence>
<reference evidence="14" key="1">
    <citation type="submission" date="2022-04" db="EMBL/GenBank/DDBJ databases">
        <title>A functionally conserved STORR gene fusion in Papaver species that diverged 16.8 million years ago.</title>
        <authorList>
            <person name="Catania T."/>
        </authorList>
    </citation>
    <scope>NUCLEOTIDE SEQUENCE</scope>
    <source>
        <strain evidence="14">S-188037</strain>
    </source>
</reference>
<keyword evidence="7" id="KW-0677">Repeat</keyword>
<evidence type="ECO:0000256" key="4">
    <source>
        <dbReference type="ARBA" id="ARBA00022512"/>
    </source>
</evidence>
<accession>A0AAD4XLJ8</accession>
<dbReference type="PANTHER" id="PTHR31375">
    <property type="match status" value="1"/>
</dbReference>
<dbReference type="FunFam" id="2.160.20.10:FF:000032">
    <property type="entry name" value="Pectin lyase-like superfamily protein"/>
    <property type="match status" value="1"/>
</dbReference>
<sequence length="459" mass="51098">MQGYFKNRLGVVKLEMRATDHFQSLFHFDFTDPPLSEKLQNHCFSKENGFEPLIQLPSKLRRISSGSVYNVNDYGAKGDGYNNDTQAFKDAWDVVCSLRSRSILEIPIGNYLVWPVDFAGPCRSKVTLKISGTIVAPNDPELWHGLNPRKWLYFQGVKHLSVEGGVIDGMGEKWWMRSCKVNKTNPCSHAPTAVTFHKCKNLMVTNLMIVNSQQMHIAFSSCIRVKVSHLKVIAPIWSPNTDAIHISRSTYVEVKSVIIETGDDCVSIVSNSSRVRIMDISCKAGHGISIGSLGKYNSCSQVHDVVVDGAFLSNTQNGLRIKTWQGGSGFAEKITFKNVLMENVSNPIIIDQYYCDSRTPCKNQTTSVEVRNISFMGIKGTSATEEAIRFSCSDSSPCERIYLKDIELLSISGGTTSSFCWQVKGSSSGQVYPLPCFSCSQSFIKQNFLIRDDNLEASL</sequence>
<evidence type="ECO:0000256" key="3">
    <source>
        <dbReference type="ARBA" id="ARBA00012736"/>
    </source>
</evidence>
<protein>
    <recommendedName>
        <fullName evidence="3">endo-polygalacturonase</fullName>
        <ecNumber evidence="3">3.2.1.15</ecNumber>
    </recommendedName>
</protein>
<dbReference type="AlphaFoldDB" id="A0AAD4XLJ8"/>
<dbReference type="EMBL" id="JAJJMB010007708">
    <property type="protein sequence ID" value="KAI3928775.1"/>
    <property type="molecule type" value="Genomic_DNA"/>
</dbReference>
<name>A0AAD4XLJ8_9MAGN</name>
<gene>
    <name evidence="14" type="ORF">MKW98_024376</name>
</gene>
<proteinExistence type="inferred from homology"/>
<dbReference type="EC" id="3.2.1.15" evidence="3"/>
<keyword evidence="9 13" id="KW-0326">Glycosidase</keyword>
<dbReference type="GO" id="GO:0004650">
    <property type="term" value="F:polygalacturonase activity"/>
    <property type="evidence" value="ECO:0007669"/>
    <property type="project" value="UniProtKB-EC"/>
</dbReference>
<dbReference type="Pfam" id="PF00295">
    <property type="entry name" value="Glyco_hydro_28"/>
    <property type="match status" value="1"/>
</dbReference>
<evidence type="ECO:0000256" key="10">
    <source>
        <dbReference type="ARBA" id="ARBA00023316"/>
    </source>
</evidence>
<comment type="similarity">
    <text evidence="2 13">Belongs to the glycosyl hydrolase 28 family.</text>
</comment>
<dbReference type="GO" id="GO:0071555">
    <property type="term" value="P:cell wall organization"/>
    <property type="evidence" value="ECO:0007669"/>
    <property type="project" value="UniProtKB-KW"/>
</dbReference>
<evidence type="ECO:0000256" key="12">
    <source>
        <dbReference type="PROSITE-ProRule" id="PRU10052"/>
    </source>
</evidence>
<dbReference type="SUPFAM" id="SSF51126">
    <property type="entry name" value="Pectin lyase-like"/>
    <property type="match status" value="1"/>
</dbReference>
<evidence type="ECO:0000256" key="9">
    <source>
        <dbReference type="ARBA" id="ARBA00023295"/>
    </source>
</evidence>
<feature type="active site" evidence="12">
    <location>
        <position position="286"/>
    </location>
</feature>
<evidence type="ECO:0000256" key="8">
    <source>
        <dbReference type="ARBA" id="ARBA00022801"/>
    </source>
</evidence>
<keyword evidence="15" id="KW-1185">Reference proteome</keyword>
<evidence type="ECO:0000256" key="5">
    <source>
        <dbReference type="ARBA" id="ARBA00022525"/>
    </source>
</evidence>
<comment type="subcellular location">
    <subcellularLocation>
        <location evidence="1">Secreted</location>
        <location evidence="1">Cell wall</location>
    </subcellularLocation>
</comment>
<dbReference type="InterPro" id="IPR011050">
    <property type="entry name" value="Pectin_lyase_fold/virulence"/>
</dbReference>
<dbReference type="Proteomes" id="UP001202328">
    <property type="component" value="Unassembled WGS sequence"/>
</dbReference>
<keyword evidence="6" id="KW-0732">Signal</keyword>
<keyword evidence="4" id="KW-0134">Cell wall</keyword>
<dbReference type="Gene3D" id="2.160.20.10">
    <property type="entry name" value="Single-stranded right-handed beta-helix, Pectin lyase-like"/>
    <property type="match status" value="1"/>
</dbReference>
<evidence type="ECO:0000256" key="11">
    <source>
        <dbReference type="ARBA" id="ARBA00034074"/>
    </source>
</evidence>
<keyword evidence="5" id="KW-0964">Secreted</keyword>
<evidence type="ECO:0000313" key="14">
    <source>
        <dbReference type="EMBL" id="KAI3928775.1"/>
    </source>
</evidence>
<comment type="caution">
    <text evidence="14">The sequence shown here is derived from an EMBL/GenBank/DDBJ whole genome shotgun (WGS) entry which is preliminary data.</text>
</comment>
<evidence type="ECO:0000256" key="6">
    <source>
        <dbReference type="ARBA" id="ARBA00022729"/>
    </source>
</evidence>